<feature type="transmembrane region" description="Helical" evidence="1">
    <location>
        <begin position="80"/>
        <end position="102"/>
    </location>
</feature>
<protein>
    <submittedName>
        <fullName evidence="2">DUF2177 family protein</fullName>
    </submittedName>
</protein>
<dbReference type="InterPro" id="IPR018687">
    <property type="entry name" value="DUF2177_membr"/>
</dbReference>
<proteinExistence type="predicted"/>
<keyword evidence="1" id="KW-0472">Membrane</keyword>
<name>A0A346NHF0_9ALTE</name>
<dbReference type="Proteomes" id="UP000262073">
    <property type="component" value="Chromosome"/>
</dbReference>
<evidence type="ECO:0000256" key="1">
    <source>
        <dbReference type="SAM" id="Phobius"/>
    </source>
</evidence>
<evidence type="ECO:0000313" key="3">
    <source>
        <dbReference type="Proteomes" id="UP000262073"/>
    </source>
</evidence>
<keyword evidence="3" id="KW-1185">Reference proteome</keyword>
<feature type="transmembrane region" description="Helical" evidence="1">
    <location>
        <begin position="12"/>
        <end position="36"/>
    </location>
</feature>
<keyword evidence="1" id="KW-0812">Transmembrane</keyword>
<dbReference type="OrthoDB" id="166547at2"/>
<dbReference type="Pfam" id="PF09945">
    <property type="entry name" value="DUF2177"/>
    <property type="match status" value="1"/>
</dbReference>
<feature type="transmembrane region" description="Helical" evidence="1">
    <location>
        <begin position="48"/>
        <end position="68"/>
    </location>
</feature>
<reference evidence="2 3" key="1">
    <citation type="submission" date="2018-08" db="EMBL/GenBank/DDBJ databases">
        <title>Salinimonas sediminis sp. nov., a piezophilic bacterium isolated from a deep-sea sediment sample from the New Britain Trench.</title>
        <authorList>
            <person name="Cao J."/>
        </authorList>
    </citation>
    <scope>NUCLEOTIDE SEQUENCE [LARGE SCALE GENOMIC DNA]</scope>
    <source>
        <strain evidence="2 3">N102</strain>
    </source>
</reference>
<evidence type="ECO:0000313" key="2">
    <source>
        <dbReference type="EMBL" id="AXR04957.1"/>
    </source>
</evidence>
<dbReference type="AlphaFoldDB" id="A0A346NHF0"/>
<dbReference type="EMBL" id="CP031769">
    <property type="protein sequence ID" value="AXR04957.1"/>
    <property type="molecule type" value="Genomic_DNA"/>
</dbReference>
<accession>A0A346NHF0</accession>
<feature type="transmembrane region" description="Helical" evidence="1">
    <location>
        <begin position="114"/>
        <end position="132"/>
    </location>
</feature>
<sequence>MKNTMTSFALAYLAILIAFGLLDGIWLGVIAMPLYVDYFSGLLRAQFVSWPWIVFYVLYCLAVVVLAVRPARGRPVGAAAANGFMLGATAYGTYNLTAYSIIAGWPLTMTLVDWVWGAFATMVLAGVGAQVVRWRERRG</sequence>
<organism evidence="2 3">
    <name type="scientific">Salinimonas sediminis</name>
    <dbReference type="NCBI Taxonomy" id="2303538"/>
    <lineage>
        <taxon>Bacteria</taxon>
        <taxon>Pseudomonadati</taxon>
        <taxon>Pseudomonadota</taxon>
        <taxon>Gammaproteobacteria</taxon>
        <taxon>Alteromonadales</taxon>
        <taxon>Alteromonadaceae</taxon>
        <taxon>Alteromonas/Salinimonas group</taxon>
        <taxon>Salinimonas</taxon>
    </lineage>
</organism>
<keyword evidence="1" id="KW-1133">Transmembrane helix</keyword>
<gene>
    <name evidence="2" type="ORF">D0Y50_00375</name>
</gene>
<dbReference type="KEGG" id="salm:D0Y50_00375"/>